<organism evidence="9 10">
    <name type="scientific">Paractinoplanes ovalisporus</name>
    <dbReference type="NCBI Taxonomy" id="2810368"/>
    <lineage>
        <taxon>Bacteria</taxon>
        <taxon>Bacillati</taxon>
        <taxon>Actinomycetota</taxon>
        <taxon>Actinomycetes</taxon>
        <taxon>Micromonosporales</taxon>
        <taxon>Micromonosporaceae</taxon>
        <taxon>Paractinoplanes</taxon>
    </lineage>
</organism>
<keyword evidence="10" id="KW-1185">Reference proteome</keyword>
<dbReference type="Pfam" id="PF03176">
    <property type="entry name" value="MMPL"/>
    <property type="match status" value="2"/>
</dbReference>
<dbReference type="Gene3D" id="1.20.1640.10">
    <property type="entry name" value="Multidrug efflux transporter AcrB transmembrane domain"/>
    <property type="match status" value="2"/>
</dbReference>
<dbReference type="InterPro" id="IPR004869">
    <property type="entry name" value="MMPL_dom"/>
</dbReference>
<feature type="transmembrane region" description="Helical" evidence="7">
    <location>
        <begin position="513"/>
        <end position="532"/>
    </location>
</feature>
<evidence type="ECO:0000259" key="8">
    <source>
        <dbReference type="PROSITE" id="PS50156"/>
    </source>
</evidence>
<evidence type="ECO:0000256" key="3">
    <source>
        <dbReference type="ARBA" id="ARBA00022692"/>
    </source>
</evidence>
<keyword evidence="3 7" id="KW-0812">Transmembrane</keyword>
<sequence length="802" mass="82115">MSTIEDGPLHAVMARLAGFVTRRPWVVLGAWLLVAITVGGLVAGFGRPTEEDTTLPGSTAQHGRDLLEAHFSGSGNANGQVIYRTFPATGSAPASAGDLPDLAAPARRIAEVDHVASVGKPVVSGDGRTAYLEISFDLGPRDVTQRLTEDVLTAADVEGAEVLPAGALARPEADTRRSEAIGIVVALVVLVIAFGGLLAATLPLLTALITLVCGVGAIGLAGHLTGIPGVATTLGTMIGLGVGIDYALFLVTRYRALLTTSTSPVAAIVATVASSGSAVVFAGGTVVVALGGLAVAGVPILATLGWTAGLVVIVAVATATTLLPALLTLLGPRIRAPRTAARPAGSFWGRLADRVTRKPWPYAVTSVVVLLALAAPVVGMELGQTDPGDDPAGSDTRAGYEAMASAFGPGVNGPLTVVLPLEPPATGATDPRLASLTEAVSGVDGVASAQPAHLSTDGEVASVRVLPTTAPSDPATLGTVDRLDALAVGGADVAVTGQTAVRGALAEQVGKRMPYVIGLVVLLSALLVFVAFRAPVVAVKAALMNLLSVGAAYGVLTAVFQWGWGVELTGLDGPVPIEAYVPMMLFALLFGLSMDYEVFLLTAVRESWQRRRDNRASVRDGLAGTGVVITSAALIMVCVFASFVLSSDPVIKMMGLGLAVAIAVDATIIRGLLVPATMALLGGANWWTPRLGLFARGAGVVHNPRLSTGGSPKIAENGKNEKWRGNPLGGRVMPAWAQFWWARPDWTPEADENDCGSRQHGQDGESGQQGSQEAARAEGLPQHDPGDQTGPEQARAAQGGHQ</sequence>
<evidence type="ECO:0000313" key="9">
    <source>
        <dbReference type="EMBL" id="MBM2615433.1"/>
    </source>
</evidence>
<feature type="region of interest" description="Disordered" evidence="6">
    <location>
        <begin position="705"/>
        <end position="727"/>
    </location>
</feature>
<feature type="transmembrane region" description="Helical" evidence="7">
    <location>
        <begin position="622"/>
        <end position="645"/>
    </location>
</feature>
<dbReference type="PANTHER" id="PTHR33406:SF13">
    <property type="entry name" value="MEMBRANE PROTEIN YDFJ"/>
    <property type="match status" value="1"/>
</dbReference>
<feature type="transmembrane region" description="Helical" evidence="7">
    <location>
        <begin position="360"/>
        <end position="379"/>
    </location>
</feature>
<dbReference type="SUPFAM" id="SSF82866">
    <property type="entry name" value="Multidrug efflux transporter AcrB transmembrane domain"/>
    <property type="match status" value="2"/>
</dbReference>
<reference evidence="9 10" key="1">
    <citation type="submission" date="2021-01" db="EMBL/GenBank/DDBJ databases">
        <title>Actinoplanes sp. nov. LDG1-06 isolated from lichen.</title>
        <authorList>
            <person name="Saeng-In P."/>
            <person name="Phongsopitanun W."/>
            <person name="Kanchanasin P."/>
            <person name="Yuki M."/>
            <person name="Kudo T."/>
            <person name="Ohkuma M."/>
            <person name="Tanasupawat S."/>
        </authorList>
    </citation>
    <scope>NUCLEOTIDE SEQUENCE [LARGE SCALE GENOMIC DNA]</scope>
    <source>
        <strain evidence="9 10">LDG1-06</strain>
    </source>
</reference>
<feature type="region of interest" description="Disordered" evidence="6">
    <location>
        <begin position="747"/>
        <end position="802"/>
    </location>
</feature>
<feature type="domain" description="SSD" evidence="8">
    <location>
        <begin position="204"/>
        <end position="329"/>
    </location>
</feature>
<dbReference type="Proteomes" id="UP000632138">
    <property type="component" value="Unassembled WGS sequence"/>
</dbReference>
<feature type="transmembrane region" description="Helical" evidence="7">
    <location>
        <begin position="280"/>
        <end position="302"/>
    </location>
</feature>
<comment type="subcellular location">
    <subcellularLocation>
        <location evidence="1">Cell membrane</location>
        <topology evidence="1">Multi-pass membrane protein</topology>
    </subcellularLocation>
</comment>
<evidence type="ECO:0000313" key="10">
    <source>
        <dbReference type="Proteomes" id="UP000632138"/>
    </source>
</evidence>
<feature type="transmembrane region" description="Helical" evidence="7">
    <location>
        <begin position="308"/>
        <end position="330"/>
    </location>
</feature>
<feature type="transmembrane region" description="Helical" evidence="7">
    <location>
        <begin position="544"/>
        <end position="564"/>
    </location>
</feature>
<evidence type="ECO:0000256" key="7">
    <source>
        <dbReference type="SAM" id="Phobius"/>
    </source>
</evidence>
<evidence type="ECO:0000256" key="6">
    <source>
        <dbReference type="SAM" id="MobiDB-lite"/>
    </source>
</evidence>
<dbReference type="PROSITE" id="PS50156">
    <property type="entry name" value="SSD"/>
    <property type="match status" value="1"/>
</dbReference>
<feature type="transmembrane region" description="Helical" evidence="7">
    <location>
        <begin position="651"/>
        <end position="673"/>
    </location>
</feature>
<accession>A0ABS2A6F8</accession>
<feature type="transmembrane region" description="Helical" evidence="7">
    <location>
        <begin position="579"/>
        <end position="601"/>
    </location>
</feature>
<feature type="transmembrane region" description="Helical" evidence="7">
    <location>
        <begin position="229"/>
        <end position="248"/>
    </location>
</feature>
<protein>
    <submittedName>
        <fullName evidence="9">MMPL family transporter</fullName>
    </submittedName>
</protein>
<comment type="caution">
    <text evidence="9">The sequence shown here is derived from an EMBL/GenBank/DDBJ whole genome shotgun (WGS) entry which is preliminary data.</text>
</comment>
<name>A0ABS2A6F8_9ACTN</name>
<dbReference type="EMBL" id="JAENHP010000002">
    <property type="protein sequence ID" value="MBM2615433.1"/>
    <property type="molecule type" value="Genomic_DNA"/>
</dbReference>
<keyword evidence="2" id="KW-1003">Cell membrane</keyword>
<evidence type="ECO:0000256" key="1">
    <source>
        <dbReference type="ARBA" id="ARBA00004651"/>
    </source>
</evidence>
<keyword evidence="5 7" id="KW-0472">Membrane</keyword>
<feature type="transmembrane region" description="Helical" evidence="7">
    <location>
        <begin position="180"/>
        <end position="198"/>
    </location>
</feature>
<evidence type="ECO:0000256" key="4">
    <source>
        <dbReference type="ARBA" id="ARBA00022989"/>
    </source>
</evidence>
<dbReference type="PANTHER" id="PTHR33406">
    <property type="entry name" value="MEMBRANE PROTEIN MJ1562-RELATED"/>
    <property type="match status" value="1"/>
</dbReference>
<keyword evidence="4 7" id="KW-1133">Transmembrane helix</keyword>
<evidence type="ECO:0000256" key="5">
    <source>
        <dbReference type="ARBA" id="ARBA00023136"/>
    </source>
</evidence>
<evidence type="ECO:0000256" key="2">
    <source>
        <dbReference type="ARBA" id="ARBA00022475"/>
    </source>
</evidence>
<gene>
    <name evidence="9" type="ORF">JIG36_07625</name>
</gene>
<proteinExistence type="predicted"/>
<feature type="transmembrane region" description="Helical" evidence="7">
    <location>
        <begin position="25"/>
        <end position="45"/>
    </location>
</feature>
<dbReference type="InterPro" id="IPR000731">
    <property type="entry name" value="SSD"/>
</dbReference>
<dbReference type="InterPro" id="IPR050545">
    <property type="entry name" value="Mycobact_MmpL"/>
</dbReference>